<evidence type="ECO:0000256" key="1">
    <source>
        <dbReference type="SAM" id="SignalP"/>
    </source>
</evidence>
<accession>A0A7C0U5M7</accession>
<evidence type="ECO:0000313" key="2">
    <source>
        <dbReference type="EMBL" id="HDD52451.1"/>
    </source>
</evidence>
<dbReference type="AlphaFoldDB" id="A0A7C0U5M7"/>
<gene>
    <name evidence="2" type="ORF">ENF32_00060</name>
</gene>
<evidence type="ECO:0008006" key="3">
    <source>
        <dbReference type="Google" id="ProtNLM"/>
    </source>
</evidence>
<proteinExistence type="predicted"/>
<organism evidence="2">
    <name type="scientific">Thermosulfidibacter takaii</name>
    <dbReference type="NCBI Taxonomy" id="412593"/>
    <lineage>
        <taxon>Bacteria</taxon>
        <taxon>Pseudomonadati</taxon>
        <taxon>Thermosulfidibacterota</taxon>
        <taxon>Thermosulfidibacteria</taxon>
        <taxon>Thermosulfidibacterales</taxon>
        <taxon>Thermosulfidibacteraceae</taxon>
    </lineage>
</organism>
<keyword evidence="1" id="KW-0732">Signal</keyword>
<comment type="caution">
    <text evidence="2">The sequence shown here is derived from an EMBL/GenBank/DDBJ whole genome shotgun (WGS) entry which is preliminary data.</text>
</comment>
<feature type="signal peptide" evidence="1">
    <location>
        <begin position="1"/>
        <end position="20"/>
    </location>
</feature>
<protein>
    <recommendedName>
        <fullName evidence="3">Lipoprotein</fullName>
    </recommendedName>
</protein>
<sequence length="147" mass="16489">MKTSKVFLILLLTVTLAGCASLSGKKGGTQTAKKKRQEIIHKLANNIPLYPKFKYVPDKSFFFESNGVKAGVMVFEGKGRVGDLVNFYKREMPGYGWTLVSSYQYGKEALIDFSAPDKTCQISIEEKPFKTVLTIRTGTRETEEYAK</sequence>
<dbReference type="Proteomes" id="UP000885690">
    <property type="component" value="Unassembled WGS sequence"/>
</dbReference>
<feature type="chain" id="PRO_5027668635" description="Lipoprotein" evidence="1">
    <location>
        <begin position="21"/>
        <end position="147"/>
    </location>
</feature>
<name>A0A7C0U5M7_9BACT</name>
<dbReference type="PROSITE" id="PS51257">
    <property type="entry name" value="PROKAR_LIPOPROTEIN"/>
    <property type="match status" value="1"/>
</dbReference>
<reference evidence="2" key="1">
    <citation type="journal article" date="2020" name="mSystems">
        <title>Genome- and Community-Level Interaction Insights into Carbon Utilization and Element Cycling Functions of Hydrothermarchaeota in Hydrothermal Sediment.</title>
        <authorList>
            <person name="Zhou Z."/>
            <person name="Liu Y."/>
            <person name="Xu W."/>
            <person name="Pan J."/>
            <person name="Luo Z.H."/>
            <person name="Li M."/>
        </authorList>
    </citation>
    <scope>NUCLEOTIDE SEQUENCE [LARGE SCALE GENOMIC DNA]</scope>
    <source>
        <strain evidence="2">HyVt-115</strain>
    </source>
</reference>
<dbReference type="EMBL" id="DQWS01000003">
    <property type="protein sequence ID" value="HDD52451.1"/>
    <property type="molecule type" value="Genomic_DNA"/>
</dbReference>